<sequence>MAGLGVPMCSSLRRSRGVRLSVHLHAGGWDEPGPKPYYSNHEAVGAEEHQADVQHATARTLTPFVLTHLVAHAHRISNLRWTGSYWDRVDFSGFRGQLTALVELDVCNLSLGSMPGALPRRALTHRNSINSPLGRRGRHPQAIQQHGGAFAPIFLPHLGSGQPVVVERTLRVLPQLKSGAFECHNIKARQSERVRRLLDLHSTPALETLDVCCLATPASFRGFITRSNCRLTRFALRQCRIRVGEFIDILRLMPALESLVIENGVIPTMITDRLFESLCKNVDWVFELLPRLREFRIVGHYMFKVAKLLEMLESRDGSVLKLVELVIPLNAVDELCRLRPKIRERVRVGVLQGKESAPMGRRKREIVVV</sequence>
<dbReference type="EMBL" id="JARKIF010000004">
    <property type="protein sequence ID" value="KAJ7641978.1"/>
    <property type="molecule type" value="Genomic_DNA"/>
</dbReference>
<proteinExistence type="predicted"/>
<reference evidence="1" key="1">
    <citation type="submission" date="2023-03" db="EMBL/GenBank/DDBJ databases">
        <title>Massive genome expansion in bonnet fungi (Mycena s.s.) driven by repeated elements and novel gene families across ecological guilds.</title>
        <authorList>
            <consortium name="Lawrence Berkeley National Laboratory"/>
            <person name="Harder C.B."/>
            <person name="Miyauchi S."/>
            <person name="Viragh M."/>
            <person name="Kuo A."/>
            <person name="Thoen E."/>
            <person name="Andreopoulos B."/>
            <person name="Lu D."/>
            <person name="Skrede I."/>
            <person name="Drula E."/>
            <person name="Henrissat B."/>
            <person name="Morin E."/>
            <person name="Kohler A."/>
            <person name="Barry K."/>
            <person name="LaButti K."/>
            <person name="Morin E."/>
            <person name="Salamov A."/>
            <person name="Lipzen A."/>
            <person name="Mereny Z."/>
            <person name="Hegedus B."/>
            <person name="Baldrian P."/>
            <person name="Stursova M."/>
            <person name="Weitz H."/>
            <person name="Taylor A."/>
            <person name="Grigoriev I.V."/>
            <person name="Nagy L.G."/>
            <person name="Martin F."/>
            <person name="Kauserud H."/>
        </authorList>
    </citation>
    <scope>NUCLEOTIDE SEQUENCE</scope>
    <source>
        <strain evidence="1">9284</strain>
    </source>
</reference>
<evidence type="ECO:0000313" key="2">
    <source>
        <dbReference type="Proteomes" id="UP001221142"/>
    </source>
</evidence>
<protein>
    <submittedName>
        <fullName evidence="1">Uncharacterized protein</fullName>
    </submittedName>
</protein>
<gene>
    <name evidence="1" type="ORF">FB45DRAFT_901492</name>
</gene>
<dbReference type="InterPro" id="IPR032675">
    <property type="entry name" value="LRR_dom_sf"/>
</dbReference>
<name>A0AAD7C8R8_9AGAR</name>
<accession>A0AAD7C8R8</accession>
<comment type="caution">
    <text evidence="1">The sequence shown here is derived from an EMBL/GenBank/DDBJ whole genome shotgun (WGS) entry which is preliminary data.</text>
</comment>
<dbReference type="Proteomes" id="UP001221142">
    <property type="component" value="Unassembled WGS sequence"/>
</dbReference>
<organism evidence="1 2">
    <name type="scientific">Roridomyces roridus</name>
    <dbReference type="NCBI Taxonomy" id="1738132"/>
    <lineage>
        <taxon>Eukaryota</taxon>
        <taxon>Fungi</taxon>
        <taxon>Dikarya</taxon>
        <taxon>Basidiomycota</taxon>
        <taxon>Agaricomycotina</taxon>
        <taxon>Agaricomycetes</taxon>
        <taxon>Agaricomycetidae</taxon>
        <taxon>Agaricales</taxon>
        <taxon>Marasmiineae</taxon>
        <taxon>Mycenaceae</taxon>
        <taxon>Roridomyces</taxon>
    </lineage>
</organism>
<dbReference type="AlphaFoldDB" id="A0AAD7C8R8"/>
<dbReference type="Gene3D" id="3.80.10.10">
    <property type="entry name" value="Ribonuclease Inhibitor"/>
    <property type="match status" value="1"/>
</dbReference>
<dbReference type="SUPFAM" id="SSF52047">
    <property type="entry name" value="RNI-like"/>
    <property type="match status" value="1"/>
</dbReference>
<keyword evidence="2" id="KW-1185">Reference proteome</keyword>
<evidence type="ECO:0000313" key="1">
    <source>
        <dbReference type="EMBL" id="KAJ7641978.1"/>
    </source>
</evidence>